<dbReference type="Pfam" id="PF02683">
    <property type="entry name" value="DsbD_TM"/>
    <property type="match status" value="1"/>
</dbReference>
<sequence>MSRPHPLIPARAKAPTAPLALVILGLTIALATLLTAAAAPARAQLPDWTTPGASAWAETPEGRVRLIAARTALNGSDTVRLGLQFEMQDDWKVYWRSPGDAGYPPSIDWSGSENLADTEMLWPAPERFSVLGIQTLGYKHGVVYPVHATVSDANRGLRLDARVDYLTCADICIPRTVALAMDLPAGPGAPTDHAHAISRAEAAVPGDGQAHGLTLDAAVAETGAEGAPVLRVVVQADPPLENPDLFVEGPPGSWFDPPRVAHDGDGLSVLWTTAGGVETLAGVPLTLTVADGVRGLEARVTPEAATGGPHPLAASAQAPAGLADAAPVPAATGPADILSMLGLALLGGLILNLMPCVLPVLSLKLLGLVGHGGGTPARARASFLMSAAGIVASFLVLAGAAIAVKAAGVAVGWGIQFQQPAFLVVMIVLLTLFAANLWGLFEVGLPGWLSGAASAGAVRAGDGDPHSLWGAFGTGALATLLATPCSAPFLGTAVGFALSRGWAEIALIFLALGVGMALPYLLVAAWPRMATMLPRPGRWMLWMKAVLGVALAGTAVWLLTVLAAQVPPLAAALAGGLMVAMVLTLAIPRDRLPVRAALAGLVALGTLALPAWAGLLPGGGGTGRDGGPLAADAADWRPLDVAAIPGLVAEGRTVFVDVTADWCVTCLVNKRVVLDQDPVAARLAAENVVLMRGDWTRPDADIAAYLASFGRYGIPFNAVYGQGAPDGLTLPELLTNGAVLDAMDRAGGLDAAAAGADPAT</sequence>
<keyword evidence="3" id="KW-0201">Cytochrome c-type biogenesis</keyword>
<dbReference type="CDD" id="cd02953">
    <property type="entry name" value="DsbDgamma"/>
    <property type="match status" value="1"/>
</dbReference>
<dbReference type="GO" id="GO:0016020">
    <property type="term" value="C:membrane"/>
    <property type="evidence" value="ECO:0007669"/>
    <property type="project" value="UniProtKB-SubCell"/>
</dbReference>
<evidence type="ECO:0000313" key="11">
    <source>
        <dbReference type="Proteomes" id="UP000434582"/>
    </source>
</evidence>
<organism evidence="10 11">
    <name type="scientific">Roseospira navarrensis</name>
    <dbReference type="NCBI Taxonomy" id="140058"/>
    <lineage>
        <taxon>Bacteria</taxon>
        <taxon>Pseudomonadati</taxon>
        <taxon>Pseudomonadota</taxon>
        <taxon>Alphaproteobacteria</taxon>
        <taxon>Rhodospirillales</taxon>
        <taxon>Rhodospirillaceae</taxon>
        <taxon>Roseospira</taxon>
    </lineage>
</organism>
<evidence type="ECO:0000256" key="1">
    <source>
        <dbReference type="ARBA" id="ARBA00004141"/>
    </source>
</evidence>
<evidence type="ECO:0000313" key="10">
    <source>
        <dbReference type="EMBL" id="MQX36162.1"/>
    </source>
</evidence>
<keyword evidence="5 7" id="KW-0472">Membrane</keyword>
<evidence type="ECO:0000259" key="9">
    <source>
        <dbReference type="Pfam" id="PF11412"/>
    </source>
</evidence>
<dbReference type="EMBL" id="WIVE01000014">
    <property type="protein sequence ID" value="MQX36162.1"/>
    <property type="molecule type" value="Genomic_DNA"/>
</dbReference>
<feature type="transmembrane region" description="Helical" evidence="7">
    <location>
        <begin position="569"/>
        <end position="587"/>
    </location>
</feature>
<name>A0A7X1ZD63_9PROT</name>
<dbReference type="Proteomes" id="UP000434582">
    <property type="component" value="Unassembled WGS sequence"/>
</dbReference>
<evidence type="ECO:0000256" key="6">
    <source>
        <dbReference type="ARBA" id="ARBA00023284"/>
    </source>
</evidence>
<feature type="transmembrane region" description="Helical" evidence="7">
    <location>
        <begin position="505"/>
        <end position="527"/>
    </location>
</feature>
<proteinExistence type="predicted"/>
<dbReference type="GO" id="GO:0017004">
    <property type="term" value="P:cytochrome complex assembly"/>
    <property type="evidence" value="ECO:0007669"/>
    <property type="project" value="UniProtKB-KW"/>
</dbReference>
<dbReference type="InterPro" id="IPR028250">
    <property type="entry name" value="DsbDN"/>
</dbReference>
<evidence type="ECO:0000256" key="7">
    <source>
        <dbReference type="SAM" id="Phobius"/>
    </source>
</evidence>
<gene>
    <name evidence="10" type="ORF">GHC57_06485</name>
</gene>
<comment type="subcellular location">
    <subcellularLocation>
        <location evidence="1">Membrane</location>
        <topology evidence="1">Multi-pass membrane protein</topology>
    </subcellularLocation>
</comment>
<feature type="transmembrane region" description="Helical" evidence="7">
    <location>
        <begin position="421"/>
        <end position="441"/>
    </location>
</feature>
<feature type="transmembrane region" description="Helical" evidence="7">
    <location>
        <begin position="594"/>
        <end position="615"/>
    </location>
</feature>
<evidence type="ECO:0000256" key="4">
    <source>
        <dbReference type="ARBA" id="ARBA00022989"/>
    </source>
</evidence>
<evidence type="ECO:0000256" key="5">
    <source>
        <dbReference type="ARBA" id="ARBA00023136"/>
    </source>
</evidence>
<protein>
    <submittedName>
        <fullName evidence="10">Copper-binding protein</fullName>
    </submittedName>
</protein>
<dbReference type="InterPro" id="IPR035671">
    <property type="entry name" value="DsbD_gamma"/>
</dbReference>
<feature type="domain" description="Thiol:disulfide interchange protein DsbD N-terminal" evidence="9">
    <location>
        <begin position="75"/>
        <end position="179"/>
    </location>
</feature>
<accession>A0A7X1ZD63</accession>
<dbReference type="InterPro" id="IPR036249">
    <property type="entry name" value="Thioredoxin-like_sf"/>
</dbReference>
<keyword evidence="4 7" id="KW-1133">Transmembrane helix</keyword>
<dbReference type="InterPro" id="IPR017937">
    <property type="entry name" value="Thioredoxin_CS"/>
</dbReference>
<evidence type="ECO:0000259" key="8">
    <source>
        <dbReference type="Pfam" id="PF02683"/>
    </source>
</evidence>
<dbReference type="Pfam" id="PF11412">
    <property type="entry name" value="DsbD_N"/>
    <property type="match status" value="1"/>
</dbReference>
<feature type="transmembrane region" description="Helical" evidence="7">
    <location>
        <begin position="382"/>
        <end position="415"/>
    </location>
</feature>
<dbReference type="PANTHER" id="PTHR32234:SF3">
    <property type="entry name" value="SUPPRESSION OF COPPER SENSITIVITY PROTEIN"/>
    <property type="match status" value="1"/>
</dbReference>
<dbReference type="PROSITE" id="PS00194">
    <property type="entry name" value="THIOREDOXIN_1"/>
    <property type="match status" value="1"/>
</dbReference>
<comment type="caution">
    <text evidence="10">The sequence shown here is derived from an EMBL/GenBank/DDBJ whole genome shotgun (WGS) entry which is preliminary data.</text>
</comment>
<dbReference type="OrthoDB" id="9811036at2"/>
<feature type="domain" description="Cytochrome C biogenesis protein transmembrane" evidence="8">
    <location>
        <begin position="340"/>
        <end position="560"/>
    </location>
</feature>
<dbReference type="PANTHER" id="PTHR32234">
    <property type="entry name" value="THIOL:DISULFIDE INTERCHANGE PROTEIN DSBD"/>
    <property type="match status" value="1"/>
</dbReference>
<feature type="transmembrane region" description="Helical" evidence="7">
    <location>
        <begin position="539"/>
        <end position="563"/>
    </location>
</feature>
<dbReference type="AlphaFoldDB" id="A0A7X1ZD63"/>
<keyword evidence="6" id="KW-0676">Redox-active center</keyword>
<dbReference type="SUPFAM" id="SSF52833">
    <property type="entry name" value="Thioredoxin-like"/>
    <property type="match status" value="1"/>
</dbReference>
<feature type="transmembrane region" description="Helical" evidence="7">
    <location>
        <begin position="337"/>
        <end position="361"/>
    </location>
</feature>
<dbReference type="GO" id="GO:0045454">
    <property type="term" value="P:cell redox homeostasis"/>
    <property type="evidence" value="ECO:0007669"/>
    <property type="project" value="TreeGrafter"/>
</dbReference>
<dbReference type="InterPro" id="IPR003834">
    <property type="entry name" value="Cyt_c_assmbl_TM_dom"/>
</dbReference>
<feature type="transmembrane region" description="Helical" evidence="7">
    <location>
        <begin position="476"/>
        <end position="499"/>
    </location>
</feature>
<evidence type="ECO:0000256" key="2">
    <source>
        <dbReference type="ARBA" id="ARBA00022692"/>
    </source>
</evidence>
<keyword evidence="11" id="KW-1185">Reference proteome</keyword>
<dbReference type="RefSeq" id="WP_153342378.1">
    <property type="nucleotide sequence ID" value="NZ_WIVE01000014.1"/>
</dbReference>
<dbReference type="Pfam" id="PF13899">
    <property type="entry name" value="Thioredoxin_7"/>
    <property type="match status" value="1"/>
</dbReference>
<reference evidence="10 11" key="1">
    <citation type="submission" date="2019-10" db="EMBL/GenBank/DDBJ databases">
        <title>Draft whole-genome sequence of the purple nonsulfur photosynthetic bacterium Roseospira navarrensis DSM 15114.</title>
        <authorList>
            <person name="Kyndt J.A."/>
            <person name="Meyer T.E."/>
        </authorList>
    </citation>
    <scope>NUCLEOTIDE SEQUENCE [LARGE SCALE GENOMIC DNA]</scope>
    <source>
        <strain evidence="10 11">DSM 15114</strain>
    </source>
</reference>
<evidence type="ECO:0000256" key="3">
    <source>
        <dbReference type="ARBA" id="ARBA00022748"/>
    </source>
</evidence>
<keyword evidence="2 7" id="KW-0812">Transmembrane</keyword>
<dbReference type="Gene3D" id="3.40.30.10">
    <property type="entry name" value="Glutaredoxin"/>
    <property type="match status" value="1"/>
</dbReference>
<dbReference type="GO" id="GO:0015035">
    <property type="term" value="F:protein-disulfide reductase activity"/>
    <property type="evidence" value="ECO:0007669"/>
    <property type="project" value="TreeGrafter"/>
</dbReference>